<protein>
    <submittedName>
        <fullName evidence="1">Uncharacterized protein</fullName>
    </submittedName>
</protein>
<evidence type="ECO:0000313" key="2">
    <source>
        <dbReference type="Proteomes" id="UP000004816"/>
    </source>
</evidence>
<accession>E5XM06</accession>
<reference evidence="1 2" key="1">
    <citation type="journal article" date="2011" name="Stand. Genomic Sci.">
        <title>High quality draft genome sequence of Segniliparus rugosus CDC 945(T)= (ATCC BAA-974(T)).</title>
        <authorList>
            <person name="Earl A.M."/>
            <person name="Desjardins C.A."/>
            <person name="Fitzgerald M.G."/>
            <person name="Arachchi H.M."/>
            <person name="Zeng Q."/>
            <person name="Mehta T."/>
            <person name="Griggs A."/>
            <person name="Birren B.W."/>
            <person name="Toney N.C."/>
            <person name="Carr J."/>
            <person name="Posey J."/>
            <person name="Butler W.R."/>
        </authorList>
    </citation>
    <scope>NUCLEOTIDE SEQUENCE [LARGE SCALE GENOMIC DNA]</scope>
    <source>
        <strain evidence="2">ATCC BAA-974 / DSM 45345 / CCUG 50838 / CIP 108380 / JCM 13579 / CDC 945</strain>
    </source>
</reference>
<name>E5XM06_SEGRC</name>
<gene>
    <name evidence="1" type="ORF">HMPREF9336_00525</name>
</gene>
<dbReference type="STRING" id="679197.HMPREF9336_00525"/>
<dbReference type="EMBL" id="ACZI02000003">
    <property type="protein sequence ID" value="EFV14612.1"/>
    <property type="molecule type" value="Genomic_DNA"/>
</dbReference>
<proteinExistence type="predicted"/>
<evidence type="ECO:0000313" key="1">
    <source>
        <dbReference type="EMBL" id="EFV14612.1"/>
    </source>
</evidence>
<organism evidence="1 2">
    <name type="scientific">Segniliparus rugosus (strain ATCC BAA-974 / DSM 45345 / CCUG 50838 / CIP 108380 / JCM 13579 / CDC 945)</name>
    <dbReference type="NCBI Taxonomy" id="679197"/>
    <lineage>
        <taxon>Bacteria</taxon>
        <taxon>Bacillati</taxon>
        <taxon>Actinomycetota</taxon>
        <taxon>Actinomycetes</taxon>
        <taxon>Mycobacteriales</taxon>
        <taxon>Segniliparaceae</taxon>
        <taxon>Segniliparus</taxon>
    </lineage>
</organism>
<dbReference type="AlphaFoldDB" id="E5XM06"/>
<dbReference type="RefSeq" id="WP_007467530.1">
    <property type="nucleotide sequence ID" value="NZ_KI391954.1"/>
</dbReference>
<keyword evidence="2" id="KW-1185">Reference proteome</keyword>
<comment type="caution">
    <text evidence="1">The sequence shown here is derived from an EMBL/GenBank/DDBJ whole genome shotgun (WGS) entry which is preliminary data.</text>
</comment>
<dbReference type="Proteomes" id="UP000004816">
    <property type="component" value="Unassembled WGS sequence"/>
</dbReference>
<sequence>MSYDLHLYRIPDGLSFEEWYEPVWEEPDTGDAPVDPLIAEAAERVKARVLALLPGGEVNEYEDDFGFQIFVPDGGPQIVFGLEPAGADVNLSYGEGFEEGVALLAEIALAVAEETGLAIYDPQLGQVLTAETIRSGESPVGAKRKSEIPQRLLAYPQREEPS</sequence>
<dbReference type="HOGENOM" id="CLU_1634229_0_0_11"/>